<dbReference type="Pfam" id="PF00027">
    <property type="entry name" value="cNMP_binding"/>
    <property type="match status" value="1"/>
</dbReference>
<dbReference type="SUPFAM" id="SSF51206">
    <property type="entry name" value="cAMP-binding domain-like"/>
    <property type="match status" value="1"/>
</dbReference>
<protein>
    <submittedName>
        <fullName evidence="7">cAMP-binding domain of CRP or a regulatory subunit of cAMP-dependent protein kinases</fullName>
    </submittedName>
</protein>
<dbReference type="SMART" id="SM00100">
    <property type="entry name" value="cNMP"/>
    <property type="match status" value="1"/>
</dbReference>
<accession>A0ABY1KBX4</accession>
<dbReference type="EMBL" id="FTNK01000019">
    <property type="protein sequence ID" value="SIR57252.1"/>
    <property type="molecule type" value="Genomic_DNA"/>
</dbReference>
<reference evidence="7 8" key="1">
    <citation type="submission" date="2017-01" db="EMBL/GenBank/DDBJ databases">
        <authorList>
            <person name="Varghese N."/>
            <person name="Submissions S."/>
        </authorList>
    </citation>
    <scope>NUCLEOTIDE SEQUENCE [LARGE SCALE GENOMIC DNA]</scope>
    <source>
        <strain evidence="7 8">ATCC 23464</strain>
    </source>
</reference>
<dbReference type="CDD" id="cd00038">
    <property type="entry name" value="CAP_ED"/>
    <property type="match status" value="1"/>
</dbReference>
<proteinExistence type="predicted"/>
<evidence type="ECO:0000259" key="5">
    <source>
        <dbReference type="PROSITE" id="PS50042"/>
    </source>
</evidence>
<feature type="domain" description="HTH crp-type" evidence="6">
    <location>
        <begin position="153"/>
        <end position="224"/>
    </location>
</feature>
<dbReference type="PANTHER" id="PTHR24567:SF26">
    <property type="entry name" value="REGULATORY PROTEIN YEIL"/>
    <property type="match status" value="1"/>
</dbReference>
<dbReference type="PANTHER" id="PTHR24567">
    <property type="entry name" value="CRP FAMILY TRANSCRIPTIONAL REGULATORY PROTEIN"/>
    <property type="match status" value="1"/>
</dbReference>
<dbReference type="InterPro" id="IPR018490">
    <property type="entry name" value="cNMP-bd_dom_sf"/>
</dbReference>
<feature type="domain" description="Cyclic nucleotide-binding" evidence="5">
    <location>
        <begin position="31"/>
        <end position="120"/>
    </location>
</feature>
<gene>
    <name evidence="7" type="ORF">SAMN05421578_11981</name>
</gene>
<dbReference type="InterPro" id="IPR000595">
    <property type="entry name" value="cNMP-bd_dom"/>
</dbReference>
<dbReference type="SUPFAM" id="SSF46785">
    <property type="entry name" value="Winged helix' DNA-binding domain"/>
    <property type="match status" value="1"/>
</dbReference>
<evidence type="ECO:0000256" key="1">
    <source>
        <dbReference type="ARBA" id="ARBA00023015"/>
    </source>
</evidence>
<keyword evidence="2" id="KW-0238">DNA-binding</keyword>
<dbReference type="InterPro" id="IPR014710">
    <property type="entry name" value="RmlC-like_jellyroll"/>
</dbReference>
<keyword evidence="4" id="KW-0804">Transcription</keyword>
<name>A0ABY1KBX4_9BACL</name>
<dbReference type="Pfam" id="PF13545">
    <property type="entry name" value="HTH_Crp_2"/>
    <property type="match status" value="1"/>
</dbReference>
<dbReference type="Gene3D" id="2.60.120.10">
    <property type="entry name" value="Jelly Rolls"/>
    <property type="match status" value="1"/>
</dbReference>
<comment type="caution">
    <text evidence="7">The sequence shown here is derived from an EMBL/GenBank/DDBJ whole genome shotgun (WGS) entry which is preliminary data.</text>
</comment>
<dbReference type="PROSITE" id="PS51063">
    <property type="entry name" value="HTH_CRP_2"/>
    <property type="match status" value="1"/>
</dbReference>
<keyword evidence="1" id="KW-0805">Transcription regulation</keyword>
<evidence type="ECO:0000313" key="8">
    <source>
        <dbReference type="Proteomes" id="UP000186666"/>
    </source>
</evidence>
<organism evidence="7 8">
    <name type="scientific">Paenibacillus macquariensis</name>
    <dbReference type="NCBI Taxonomy" id="948756"/>
    <lineage>
        <taxon>Bacteria</taxon>
        <taxon>Bacillati</taxon>
        <taxon>Bacillota</taxon>
        <taxon>Bacilli</taxon>
        <taxon>Bacillales</taxon>
        <taxon>Paenibacillaceae</taxon>
        <taxon>Paenibacillus</taxon>
    </lineage>
</organism>
<sequence length="236" mass="27100">MNTVMKEIKDRTQLDNYLHAHHIESVFNESLLPYLSLYSYDQGELICSQGEPSEVLYVIVKGKVKIYTTSAEGKTLILSFKKPLEIIGDIEYVQEINIINTVEAVSSVHMICIDYRWLRKYGSDHAPLLQFLLNIITRKFHLKNNAMSFNLMHSVEVRLASYLLSVSFNGSESLNQGQQSIVNIRDAANFIGTSYRHLNRVILQFCTEGLIERDKGFIYVKDKEGLSRLSSHNIYE</sequence>
<keyword evidence="8" id="KW-1185">Reference proteome</keyword>
<evidence type="ECO:0000313" key="7">
    <source>
        <dbReference type="EMBL" id="SIR57252.1"/>
    </source>
</evidence>
<keyword evidence="3" id="KW-0010">Activator</keyword>
<evidence type="ECO:0000256" key="4">
    <source>
        <dbReference type="ARBA" id="ARBA00023163"/>
    </source>
</evidence>
<evidence type="ECO:0000259" key="6">
    <source>
        <dbReference type="PROSITE" id="PS51063"/>
    </source>
</evidence>
<dbReference type="InterPro" id="IPR012318">
    <property type="entry name" value="HTH_CRP"/>
</dbReference>
<evidence type="ECO:0000256" key="2">
    <source>
        <dbReference type="ARBA" id="ARBA00023125"/>
    </source>
</evidence>
<dbReference type="Proteomes" id="UP000186666">
    <property type="component" value="Unassembled WGS sequence"/>
</dbReference>
<dbReference type="InterPro" id="IPR050397">
    <property type="entry name" value="Env_Response_Regulators"/>
</dbReference>
<dbReference type="InterPro" id="IPR036390">
    <property type="entry name" value="WH_DNA-bd_sf"/>
</dbReference>
<evidence type="ECO:0000256" key="3">
    <source>
        <dbReference type="ARBA" id="ARBA00023159"/>
    </source>
</evidence>
<dbReference type="PROSITE" id="PS50042">
    <property type="entry name" value="CNMP_BINDING_3"/>
    <property type="match status" value="1"/>
</dbReference>